<organism evidence="2 3">
    <name type="scientific">Araneus ventricosus</name>
    <name type="common">Orbweaver spider</name>
    <name type="synonym">Epeira ventricosa</name>
    <dbReference type="NCBI Taxonomy" id="182803"/>
    <lineage>
        <taxon>Eukaryota</taxon>
        <taxon>Metazoa</taxon>
        <taxon>Ecdysozoa</taxon>
        <taxon>Arthropoda</taxon>
        <taxon>Chelicerata</taxon>
        <taxon>Arachnida</taxon>
        <taxon>Araneae</taxon>
        <taxon>Araneomorphae</taxon>
        <taxon>Entelegynae</taxon>
        <taxon>Araneoidea</taxon>
        <taxon>Araneidae</taxon>
        <taxon>Araneus</taxon>
    </lineage>
</organism>
<proteinExistence type="predicted"/>
<protein>
    <submittedName>
        <fullName evidence="2">Uncharacterized protein</fullName>
    </submittedName>
</protein>
<name>A0A4Y2AKV9_ARAVE</name>
<sequence>MALRVAFGLPKWTPNIVLMKIAGQEVLSEKLRVRRRVYRRNRKHLVPSPDFHPEPEPEDDCDVTDTNTLLPCPSRMSASDVSPQSPKTYPERD</sequence>
<reference evidence="2 3" key="1">
    <citation type="journal article" date="2019" name="Sci. Rep.">
        <title>Orb-weaving spider Araneus ventricosus genome elucidates the spidroin gene catalogue.</title>
        <authorList>
            <person name="Kono N."/>
            <person name="Nakamura H."/>
            <person name="Ohtoshi R."/>
            <person name="Moran D.A.P."/>
            <person name="Shinohara A."/>
            <person name="Yoshida Y."/>
            <person name="Fujiwara M."/>
            <person name="Mori M."/>
            <person name="Tomita M."/>
            <person name="Arakawa K."/>
        </authorList>
    </citation>
    <scope>NUCLEOTIDE SEQUENCE [LARGE SCALE GENOMIC DNA]</scope>
</reference>
<dbReference type="EMBL" id="BGPR01000022">
    <property type="protein sequence ID" value="GBL80483.1"/>
    <property type="molecule type" value="Genomic_DNA"/>
</dbReference>
<dbReference type="Proteomes" id="UP000499080">
    <property type="component" value="Unassembled WGS sequence"/>
</dbReference>
<feature type="compositionally biased region" description="Polar residues" evidence="1">
    <location>
        <begin position="76"/>
        <end position="87"/>
    </location>
</feature>
<gene>
    <name evidence="2" type="ORF">AVEN_225191_1</name>
</gene>
<keyword evidence="3" id="KW-1185">Reference proteome</keyword>
<feature type="region of interest" description="Disordered" evidence="1">
    <location>
        <begin position="42"/>
        <end position="93"/>
    </location>
</feature>
<comment type="caution">
    <text evidence="2">The sequence shown here is derived from an EMBL/GenBank/DDBJ whole genome shotgun (WGS) entry which is preliminary data.</text>
</comment>
<dbReference type="AlphaFoldDB" id="A0A4Y2AKV9"/>
<evidence type="ECO:0000313" key="2">
    <source>
        <dbReference type="EMBL" id="GBL80483.1"/>
    </source>
</evidence>
<evidence type="ECO:0000256" key="1">
    <source>
        <dbReference type="SAM" id="MobiDB-lite"/>
    </source>
</evidence>
<evidence type="ECO:0000313" key="3">
    <source>
        <dbReference type="Proteomes" id="UP000499080"/>
    </source>
</evidence>
<accession>A0A4Y2AKV9</accession>